<feature type="transmembrane region" description="Helical" evidence="1">
    <location>
        <begin position="98"/>
        <end position="130"/>
    </location>
</feature>
<keyword evidence="2" id="KW-0808">Transferase</keyword>
<accession>A0A538TGR1</accession>
<gene>
    <name evidence="2" type="ORF">E6K77_06360</name>
</gene>
<feature type="transmembrane region" description="Helical" evidence="1">
    <location>
        <begin position="176"/>
        <end position="196"/>
    </location>
</feature>
<evidence type="ECO:0000313" key="2">
    <source>
        <dbReference type="EMBL" id="TMQ62800.1"/>
    </source>
</evidence>
<dbReference type="GO" id="GO:0016020">
    <property type="term" value="C:membrane"/>
    <property type="evidence" value="ECO:0007669"/>
    <property type="project" value="InterPro"/>
</dbReference>
<dbReference type="GO" id="GO:0008654">
    <property type="term" value="P:phospholipid biosynthetic process"/>
    <property type="evidence" value="ECO:0007669"/>
    <property type="project" value="InterPro"/>
</dbReference>
<dbReference type="GO" id="GO:0016780">
    <property type="term" value="F:phosphotransferase activity, for other substituted phosphate groups"/>
    <property type="evidence" value="ECO:0007669"/>
    <property type="project" value="InterPro"/>
</dbReference>
<evidence type="ECO:0000313" key="3">
    <source>
        <dbReference type="Proteomes" id="UP000317366"/>
    </source>
</evidence>
<dbReference type="Gene3D" id="1.20.120.1760">
    <property type="match status" value="1"/>
</dbReference>
<evidence type="ECO:0000256" key="1">
    <source>
        <dbReference type="SAM" id="Phobius"/>
    </source>
</evidence>
<keyword evidence="1" id="KW-0812">Transmembrane</keyword>
<feature type="transmembrane region" description="Helical" evidence="1">
    <location>
        <begin position="54"/>
        <end position="78"/>
    </location>
</feature>
<reference evidence="2 3" key="1">
    <citation type="journal article" date="2019" name="Nat. Microbiol.">
        <title>Mediterranean grassland soil C-N compound turnover is dependent on rainfall and depth, and is mediated by genomically divergent microorganisms.</title>
        <authorList>
            <person name="Diamond S."/>
            <person name="Andeer P.F."/>
            <person name="Li Z."/>
            <person name="Crits-Christoph A."/>
            <person name="Burstein D."/>
            <person name="Anantharaman K."/>
            <person name="Lane K.R."/>
            <person name="Thomas B.C."/>
            <person name="Pan C."/>
            <person name="Northen T.R."/>
            <person name="Banfield J.F."/>
        </authorList>
    </citation>
    <scope>NUCLEOTIDE SEQUENCE [LARGE SCALE GENOMIC DNA]</scope>
    <source>
        <strain evidence="2">WS_7</strain>
    </source>
</reference>
<dbReference type="InterPro" id="IPR043130">
    <property type="entry name" value="CDP-OH_PTrfase_TM_dom"/>
</dbReference>
<feature type="transmembrane region" description="Helical" evidence="1">
    <location>
        <begin position="151"/>
        <end position="170"/>
    </location>
</feature>
<dbReference type="Proteomes" id="UP000317366">
    <property type="component" value="Unassembled WGS sequence"/>
</dbReference>
<feature type="transmembrane region" description="Helical" evidence="1">
    <location>
        <begin position="28"/>
        <end position="47"/>
    </location>
</feature>
<proteinExistence type="predicted"/>
<keyword evidence="1" id="KW-1133">Transmembrane helix</keyword>
<dbReference type="AlphaFoldDB" id="A0A538TGR1"/>
<organism evidence="2 3">
    <name type="scientific">Eiseniibacteriota bacterium</name>
    <dbReference type="NCBI Taxonomy" id="2212470"/>
    <lineage>
        <taxon>Bacteria</taxon>
        <taxon>Candidatus Eiseniibacteriota</taxon>
    </lineage>
</organism>
<dbReference type="EMBL" id="VBOX01000067">
    <property type="protein sequence ID" value="TMQ62800.1"/>
    <property type="molecule type" value="Genomic_DNA"/>
</dbReference>
<protein>
    <submittedName>
        <fullName evidence="2">CDP-alcohol phosphatidyltransferase family protein</fullName>
    </submittedName>
</protein>
<sequence length="211" mass="22209">MALYDVKPRFRAFLQGIVPALEPIHPDWITLAALACSFLAAILFQTAEGSRWPFLVIPALLLLRITLNALDGLVAQATGKARAFGEVLNEGTDRLSDVAILFGIALSPLSSLAWGAPATVAVLLSSYVGILGKAVGAGRQYGGMLGKADRMLYLGLACVAAFFVGNPVVARVGGGPVRLFDALLGAFTALALLTSIQRVRAIHQILGDRRA</sequence>
<name>A0A538TGR1_UNCEI</name>
<keyword evidence="1" id="KW-0472">Membrane</keyword>
<comment type="caution">
    <text evidence="2">The sequence shown here is derived from an EMBL/GenBank/DDBJ whole genome shotgun (WGS) entry which is preliminary data.</text>
</comment>